<accession>A0A4Y9S9C0</accession>
<dbReference type="OrthoDB" id="8561630at2"/>
<dbReference type="Gene3D" id="3.40.1260.10">
    <property type="entry name" value="DsrEFH-like"/>
    <property type="match status" value="1"/>
</dbReference>
<comment type="caution">
    <text evidence="1">The sequence shown here is derived from an EMBL/GenBank/DDBJ whole genome shotgun (WGS) entry which is preliminary data.</text>
</comment>
<protein>
    <submittedName>
        <fullName evidence="1">Uncharacterized protein</fullName>
    </submittedName>
</protein>
<dbReference type="RefSeq" id="WP_135203069.1">
    <property type="nucleotide sequence ID" value="NZ_SPVG01000185.1"/>
</dbReference>
<reference evidence="1 2" key="1">
    <citation type="submission" date="2019-03" db="EMBL/GenBank/DDBJ databases">
        <title>Draft Genome Sequence of Duganella callidus sp. nov., a Novel Duganella Species Isolated from Cultivated Soil.</title>
        <authorList>
            <person name="Raths R."/>
            <person name="Peta V."/>
            <person name="Bucking H."/>
        </authorList>
    </citation>
    <scope>NUCLEOTIDE SEQUENCE [LARGE SCALE GENOMIC DNA]</scope>
    <source>
        <strain evidence="1 2">DN04</strain>
    </source>
</reference>
<dbReference type="InterPro" id="IPR027396">
    <property type="entry name" value="DsrEFH-like"/>
</dbReference>
<dbReference type="AlphaFoldDB" id="A0A4Y9S9C0"/>
<name>A0A4Y9S9C0_9BURK</name>
<keyword evidence="2" id="KW-1185">Reference proteome</keyword>
<sequence>MDARLVILLERAATVPEAQAALRYAVTAAAMDVAVEVHAVGASVALLRRDHADADWRSALDELLELGAQLYACPHALAGQGMRPEDLRDDVAGVRGAASLLAAGLAPGGRFMVF</sequence>
<evidence type="ECO:0000313" key="1">
    <source>
        <dbReference type="EMBL" id="TFW18344.1"/>
    </source>
</evidence>
<dbReference type="SUPFAM" id="SSF75169">
    <property type="entry name" value="DsrEFH-like"/>
    <property type="match status" value="1"/>
</dbReference>
<gene>
    <name evidence="1" type="ORF">E4L98_18750</name>
</gene>
<proteinExistence type="predicted"/>
<organism evidence="1 2">
    <name type="scientific">Duganella callida</name>
    <dbReference type="NCBI Taxonomy" id="2561932"/>
    <lineage>
        <taxon>Bacteria</taxon>
        <taxon>Pseudomonadati</taxon>
        <taxon>Pseudomonadota</taxon>
        <taxon>Betaproteobacteria</taxon>
        <taxon>Burkholderiales</taxon>
        <taxon>Oxalobacteraceae</taxon>
        <taxon>Telluria group</taxon>
        <taxon>Duganella</taxon>
    </lineage>
</organism>
<dbReference type="EMBL" id="SPVG01000185">
    <property type="protein sequence ID" value="TFW18344.1"/>
    <property type="molecule type" value="Genomic_DNA"/>
</dbReference>
<dbReference type="Proteomes" id="UP000297729">
    <property type="component" value="Unassembled WGS sequence"/>
</dbReference>
<dbReference type="InterPro" id="IPR003787">
    <property type="entry name" value="Sulphur_relay_DsrE/F-like"/>
</dbReference>
<dbReference type="Pfam" id="PF02635">
    <property type="entry name" value="DsrE"/>
    <property type="match status" value="1"/>
</dbReference>
<evidence type="ECO:0000313" key="2">
    <source>
        <dbReference type="Proteomes" id="UP000297729"/>
    </source>
</evidence>